<feature type="transmembrane region" description="Helical" evidence="1">
    <location>
        <begin position="187"/>
        <end position="209"/>
    </location>
</feature>
<dbReference type="Pfam" id="PF10129">
    <property type="entry name" value="OpgC_C"/>
    <property type="match status" value="1"/>
</dbReference>
<feature type="transmembrane region" description="Helical" evidence="1">
    <location>
        <begin position="123"/>
        <end position="141"/>
    </location>
</feature>
<dbReference type="KEGG" id="mauu:NCTC10437_05041"/>
<dbReference type="STRING" id="1791.GCA_001049355_04328"/>
<dbReference type="Proteomes" id="UP000279306">
    <property type="component" value="Chromosome"/>
</dbReference>
<organism evidence="2 3">
    <name type="scientific">Mycolicibacterium aurum</name>
    <name type="common">Mycobacterium aurum</name>
    <dbReference type="NCBI Taxonomy" id="1791"/>
    <lineage>
        <taxon>Bacteria</taxon>
        <taxon>Bacillati</taxon>
        <taxon>Actinomycetota</taxon>
        <taxon>Actinomycetes</taxon>
        <taxon>Mycobacteriales</taxon>
        <taxon>Mycobacteriaceae</taxon>
        <taxon>Mycolicibacterium</taxon>
    </lineage>
</organism>
<keyword evidence="3" id="KW-1185">Reference proteome</keyword>
<dbReference type="EMBL" id="LR134356">
    <property type="protein sequence ID" value="VEG58019.1"/>
    <property type="molecule type" value="Genomic_DNA"/>
</dbReference>
<dbReference type="InterPro" id="IPR014550">
    <property type="entry name" value="UCP028704_OpgC"/>
</dbReference>
<feature type="transmembrane region" description="Helical" evidence="1">
    <location>
        <begin position="260"/>
        <end position="278"/>
    </location>
</feature>
<evidence type="ECO:0000313" key="2">
    <source>
        <dbReference type="EMBL" id="VEG58019.1"/>
    </source>
</evidence>
<keyword evidence="1" id="KW-0812">Transmembrane</keyword>
<dbReference type="PANTHER" id="PTHR38592:SF3">
    <property type="entry name" value="BLL4819 PROTEIN"/>
    <property type="match status" value="1"/>
</dbReference>
<feature type="transmembrane region" description="Helical" evidence="1">
    <location>
        <begin position="153"/>
        <end position="175"/>
    </location>
</feature>
<feature type="transmembrane region" description="Helical" evidence="1">
    <location>
        <begin position="221"/>
        <end position="239"/>
    </location>
</feature>
<reference evidence="2 3" key="1">
    <citation type="submission" date="2018-12" db="EMBL/GenBank/DDBJ databases">
        <authorList>
            <consortium name="Pathogen Informatics"/>
        </authorList>
    </citation>
    <scope>NUCLEOTIDE SEQUENCE [LARGE SCALE GENOMIC DNA]</scope>
    <source>
        <strain evidence="2 3">NCTC10437</strain>
    </source>
</reference>
<gene>
    <name evidence="2" type="ORF">NCTC10437_05041</name>
</gene>
<proteinExistence type="predicted"/>
<feature type="transmembrane region" description="Helical" evidence="1">
    <location>
        <begin position="97"/>
        <end position="116"/>
    </location>
</feature>
<sequence length="322" mass="34193">MVHVVPWVDGASGFILISGLVLGIICRRRTDDGGVASAEGRLARRTALLYVSHVAVTALSVVVSRATTATNPAPPGNTDAGAAQVAAWLLTLQINPGSLDILSIYVVLLALAMAWVPLFRRGWWPAVAVLSASLYVVALTTDWGRLPDRPDGWAYFNTAAWQAVFCSAFIVGWYWSRWRDWLRGTTGLAIAVGGGFLTAGGGIVLHHAGAGDWLFDKPNCGLGRIVLAWAAFVVLYQLMRLLIARVPAMVMPVAVVGSRSLACFIALCVIGTLLPLAIGYDRTSLTAEIAGVVVAAAMYPVARTRGMASGVLSRRRVRPSAA</sequence>
<keyword evidence="1" id="KW-1133">Transmembrane helix</keyword>
<name>A0A3S4VXZ8_MYCAU</name>
<feature type="transmembrane region" description="Helical" evidence="1">
    <location>
        <begin position="284"/>
        <end position="302"/>
    </location>
</feature>
<accession>A0A3S4VXZ8</accession>
<dbReference type="PANTHER" id="PTHR38592">
    <property type="entry name" value="BLL4819 PROTEIN"/>
    <property type="match status" value="1"/>
</dbReference>
<feature type="transmembrane region" description="Helical" evidence="1">
    <location>
        <begin position="6"/>
        <end position="26"/>
    </location>
</feature>
<keyword evidence="1" id="KW-0472">Membrane</keyword>
<protein>
    <submittedName>
        <fullName evidence="2">OpgC protein</fullName>
    </submittedName>
</protein>
<evidence type="ECO:0000256" key="1">
    <source>
        <dbReference type="SAM" id="Phobius"/>
    </source>
</evidence>
<dbReference type="AlphaFoldDB" id="A0A3S4VXZ8"/>
<evidence type="ECO:0000313" key="3">
    <source>
        <dbReference type="Proteomes" id="UP000279306"/>
    </source>
</evidence>
<feature type="transmembrane region" description="Helical" evidence="1">
    <location>
        <begin position="47"/>
        <end position="67"/>
    </location>
</feature>